<reference evidence="2 3" key="1">
    <citation type="journal article" date="2020" name="Nat. Commun.">
        <title>Genome of Tripterygium wilfordii and identification of cytochrome P450 involved in triptolide biosynthesis.</title>
        <authorList>
            <person name="Tu L."/>
            <person name="Su P."/>
            <person name="Zhang Z."/>
            <person name="Gao L."/>
            <person name="Wang J."/>
            <person name="Hu T."/>
            <person name="Zhou J."/>
            <person name="Zhang Y."/>
            <person name="Zhao Y."/>
            <person name="Liu Y."/>
            <person name="Song Y."/>
            <person name="Tong Y."/>
            <person name="Lu Y."/>
            <person name="Yang J."/>
            <person name="Xu C."/>
            <person name="Jia M."/>
            <person name="Peters R.J."/>
            <person name="Huang L."/>
            <person name="Gao W."/>
        </authorList>
    </citation>
    <scope>NUCLEOTIDE SEQUENCE [LARGE SCALE GENOMIC DNA]</scope>
    <source>
        <strain evidence="3">cv. XIE 37</strain>
        <tissue evidence="2">Leaf</tissue>
    </source>
</reference>
<proteinExistence type="predicted"/>
<dbReference type="InParanoid" id="A0A7J7CNE4"/>
<accession>A0A7J7CNE4</accession>
<evidence type="ECO:0000313" key="2">
    <source>
        <dbReference type="EMBL" id="KAF5735539.1"/>
    </source>
</evidence>
<protein>
    <submittedName>
        <fullName evidence="2">Uncharacterized protein</fullName>
    </submittedName>
</protein>
<name>A0A7J7CNE4_TRIWF</name>
<comment type="caution">
    <text evidence="2">The sequence shown here is derived from an EMBL/GenBank/DDBJ whole genome shotgun (WGS) entry which is preliminary data.</text>
</comment>
<sequence length="228" mass="24695">MAQQALSHSWASSFPTEITISDALNQGGHCHQFSSENISCTTGIASVIPFCGNNGLQQASTSTFSALHVLSYKPLNPTFYKPSLIPNSNGELLNSFMFSQSEADQCTFDVSCILLNQALVGDTSKGSSETINFAGPHQPLGVPQSVYMHQDMQENMGGVGEEDQGGLKKNQSETHDSNQWGTPRSIGFPFSLPSSVPNDWKLDLPWDSDSPPWPSDTSSSYSTNKCYT</sequence>
<feature type="compositionally biased region" description="Low complexity" evidence="1">
    <location>
        <begin position="203"/>
        <end position="228"/>
    </location>
</feature>
<keyword evidence="3" id="KW-1185">Reference proteome</keyword>
<feature type="region of interest" description="Disordered" evidence="1">
    <location>
        <begin position="156"/>
        <end position="189"/>
    </location>
</feature>
<gene>
    <name evidence="2" type="ORF">HS088_TW15G01046</name>
</gene>
<feature type="region of interest" description="Disordered" evidence="1">
    <location>
        <begin position="201"/>
        <end position="228"/>
    </location>
</feature>
<dbReference type="EMBL" id="JAAARO010000015">
    <property type="protein sequence ID" value="KAF5735539.1"/>
    <property type="molecule type" value="Genomic_DNA"/>
</dbReference>
<dbReference type="Proteomes" id="UP000593562">
    <property type="component" value="Unassembled WGS sequence"/>
</dbReference>
<organism evidence="2 3">
    <name type="scientific">Tripterygium wilfordii</name>
    <name type="common">Thunder God vine</name>
    <dbReference type="NCBI Taxonomy" id="458696"/>
    <lineage>
        <taxon>Eukaryota</taxon>
        <taxon>Viridiplantae</taxon>
        <taxon>Streptophyta</taxon>
        <taxon>Embryophyta</taxon>
        <taxon>Tracheophyta</taxon>
        <taxon>Spermatophyta</taxon>
        <taxon>Magnoliopsida</taxon>
        <taxon>eudicotyledons</taxon>
        <taxon>Gunneridae</taxon>
        <taxon>Pentapetalae</taxon>
        <taxon>rosids</taxon>
        <taxon>fabids</taxon>
        <taxon>Celastrales</taxon>
        <taxon>Celastraceae</taxon>
        <taxon>Tripterygium</taxon>
    </lineage>
</organism>
<evidence type="ECO:0000313" key="3">
    <source>
        <dbReference type="Proteomes" id="UP000593562"/>
    </source>
</evidence>
<dbReference type="AlphaFoldDB" id="A0A7J7CNE4"/>
<evidence type="ECO:0000256" key="1">
    <source>
        <dbReference type="SAM" id="MobiDB-lite"/>
    </source>
</evidence>